<dbReference type="SUPFAM" id="SSF52540">
    <property type="entry name" value="P-loop containing nucleoside triphosphate hydrolases"/>
    <property type="match status" value="1"/>
</dbReference>
<comment type="domain">
    <text evidence="11">The middle region has homology to RecA with ATPase motifs including the RadA KNRFG motif, while the C-terminus is homologous to Lon protease.</text>
</comment>
<dbReference type="PANTHER" id="PTHR32472">
    <property type="entry name" value="DNA REPAIR PROTEIN RADA"/>
    <property type="match status" value="1"/>
</dbReference>
<evidence type="ECO:0000256" key="5">
    <source>
        <dbReference type="ARBA" id="ARBA00022801"/>
    </source>
</evidence>
<sequence>MARDSAIYVCQSCGNVHNKWAGQCSGCGQWNTLVQEAFSAPPGGLKPEAAGKISRLNKLQFETLESEDAIPVRMVTGIEEFDRVCGGGVVPGSAILIAGDPGVGKSTLLLQVAANAALKNLKVAYISGEEAVEQIRGRASRMGLSKAPVNLAAETALRTILESLKREKFDLVIIDSIQTLWSDAVEAAQGSVSQVRACAGELVRLAKKQSTSIIMVGHVTKEGQIAGPRVVEHMVDAVLSFEGERGYPFRILRGTKNRFGATDEIGVFEMGDAGLREVPNPSALFLGDGHERASGSAVFAGIEGSRPVLIEVQALVAPSAYGTPRRAVVGWDSGRLAMILAVLESRCGVGFGQKDVYLNVAGGLRISEPAGDLCAALALVSALTDQPLPRDCVVFGEISLSGDIRSVSRAEGRLKEALKLGFSSAVTAQSVAENAPVQVRGYTTLVDAVTGLFPQTA</sequence>
<dbReference type="InterPro" id="IPR004504">
    <property type="entry name" value="DNA_repair_RadA"/>
</dbReference>
<evidence type="ECO:0000256" key="10">
    <source>
        <dbReference type="ARBA" id="ARBA00023204"/>
    </source>
</evidence>
<evidence type="ECO:0000256" key="2">
    <source>
        <dbReference type="ARBA" id="ARBA00022741"/>
    </source>
</evidence>
<dbReference type="GO" id="GO:0016787">
    <property type="term" value="F:hydrolase activity"/>
    <property type="evidence" value="ECO:0007669"/>
    <property type="project" value="UniProtKB-KW"/>
</dbReference>
<organism evidence="15 16">
    <name type="scientific">Asticcacaulis benevestitus DSM 16100 = ATCC BAA-896</name>
    <dbReference type="NCBI Taxonomy" id="1121022"/>
    <lineage>
        <taxon>Bacteria</taxon>
        <taxon>Pseudomonadati</taxon>
        <taxon>Pseudomonadota</taxon>
        <taxon>Alphaproteobacteria</taxon>
        <taxon>Caulobacterales</taxon>
        <taxon>Caulobacteraceae</taxon>
        <taxon>Asticcacaulis</taxon>
    </lineage>
</organism>
<reference evidence="15 16" key="1">
    <citation type="journal article" date="2014" name="Nature">
        <title>Sequential evolution of bacterial morphology by co-option of a developmental regulator.</title>
        <authorList>
            <person name="Jiang C."/>
            <person name="Brown P.J."/>
            <person name="Ducret A."/>
            <person name="Brun Y.V."/>
        </authorList>
    </citation>
    <scope>NUCLEOTIDE SEQUENCE [LARGE SCALE GENOMIC DNA]</scope>
    <source>
        <strain evidence="15 16">DSM 16100</strain>
    </source>
</reference>
<dbReference type="Gene3D" id="3.40.50.300">
    <property type="entry name" value="P-loop containing nucleotide triphosphate hydrolases"/>
    <property type="match status" value="1"/>
</dbReference>
<keyword evidence="4 13" id="KW-0863">Zinc-finger</keyword>
<dbReference type="InterPro" id="IPR014721">
    <property type="entry name" value="Ribsml_uS5_D2-typ_fold_subgr"/>
</dbReference>
<keyword evidence="10 11" id="KW-0234">DNA repair</keyword>
<evidence type="ECO:0000256" key="4">
    <source>
        <dbReference type="ARBA" id="ARBA00022771"/>
    </source>
</evidence>
<dbReference type="HAMAP" id="MF_01498">
    <property type="entry name" value="RadA_bact"/>
    <property type="match status" value="1"/>
</dbReference>
<dbReference type="CDD" id="cd01121">
    <property type="entry name" value="RadA_SMS_N"/>
    <property type="match status" value="1"/>
</dbReference>
<protein>
    <recommendedName>
        <fullName evidence="11 12">DNA repair protein RadA</fullName>
    </recommendedName>
</protein>
<evidence type="ECO:0000256" key="9">
    <source>
        <dbReference type="ARBA" id="ARBA00023125"/>
    </source>
</evidence>
<feature type="short sequence motif" description="RadA KNRFG motif" evidence="11">
    <location>
        <begin position="256"/>
        <end position="260"/>
    </location>
</feature>
<evidence type="ECO:0000313" key="16">
    <source>
        <dbReference type="Proteomes" id="UP000017837"/>
    </source>
</evidence>
<keyword evidence="5" id="KW-0378">Hydrolase</keyword>
<comment type="caution">
    <text evidence="15">The sequence shown here is derived from an EMBL/GenBank/DDBJ whole genome shotgun (WGS) entry which is preliminary data.</text>
</comment>
<dbReference type="SUPFAM" id="SSF54211">
    <property type="entry name" value="Ribosomal protein S5 domain 2-like"/>
    <property type="match status" value="1"/>
</dbReference>
<comment type="function">
    <text evidence="11">Plays a role in repairing double-strand DNA breaks, probably involving stabilizing or processing branched DNA or blocked replication forks.</text>
</comment>
<evidence type="ECO:0000256" key="6">
    <source>
        <dbReference type="ARBA" id="ARBA00022833"/>
    </source>
</evidence>
<dbReference type="GO" id="GO:0005524">
    <property type="term" value="F:ATP binding"/>
    <property type="evidence" value="ECO:0007669"/>
    <property type="project" value="UniProtKB-UniRule"/>
</dbReference>
<evidence type="ECO:0000313" key="15">
    <source>
        <dbReference type="EMBL" id="ESQ94384.1"/>
    </source>
</evidence>
<dbReference type="eggNOG" id="COG1066">
    <property type="taxonomic scope" value="Bacteria"/>
</dbReference>
<keyword evidence="16" id="KW-1185">Reference proteome</keyword>
<proteinExistence type="inferred from homology"/>
<evidence type="ECO:0000256" key="7">
    <source>
        <dbReference type="ARBA" id="ARBA00022840"/>
    </source>
</evidence>
<dbReference type="SMART" id="SM00382">
    <property type="entry name" value="AAA"/>
    <property type="match status" value="1"/>
</dbReference>
<dbReference type="GO" id="GO:0003684">
    <property type="term" value="F:damaged DNA binding"/>
    <property type="evidence" value="ECO:0007669"/>
    <property type="project" value="InterPro"/>
</dbReference>
<keyword evidence="6 13" id="KW-0862">Zinc</keyword>
<evidence type="ECO:0000256" key="3">
    <source>
        <dbReference type="ARBA" id="ARBA00022763"/>
    </source>
</evidence>
<evidence type="ECO:0000259" key="14">
    <source>
        <dbReference type="PROSITE" id="PS50162"/>
    </source>
</evidence>
<feature type="binding site" evidence="11">
    <location>
        <begin position="99"/>
        <end position="106"/>
    </location>
    <ligand>
        <name>ATP</name>
        <dbReference type="ChEBI" id="CHEBI:30616"/>
    </ligand>
</feature>
<accession>V4Q3V8</accession>
<dbReference type="RefSeq" id="WP_018080017.1">
    <property type="nucleotide sequence ID" value="NZ_AQWM01000001.1"/>
</dbReference>
<feature type="domain" description="RecA family profile 1" evidence="14">
    <location>
        <begin position="70"/>
        <end position="219"/>
    </location>
</feature>
<dbReference type="GO" id="GO:0008270">
    <property type="term" value="F:zinc ion binding"/>
    <property type="evidence" value="ECO:0007669"/>
    <property type="project" value="UniProtKB-KW"/>
</dbReference>
<dbReference type="InterPro" id="IPR020588">
    <property type="entry name" value="RecA_ATP-bd"/>
</dbReference>
<dbReference type="Pfam" id="PF13541">
    <property type="entry name" value="ChlI"/>
    <property type="match status" value="1"/>
</dbReference>
<comment type="similarity">
    <text evidence="11 13">Belongs to the RecA family. RadA subfamily.</text>
</comment>
<dbReference type="InterPro" id="IPR041166">
    <property type="entry name" value="Rubredoxin_2"/>
</dbReference>
<dbReference type="PANTHER" id="PTHR32472:SF10">
    <property type="entry name" value="DNA REPAIR PROTEIN RADA-LIKE PROTEIN"/>
    <property type="match status" value="1"/>
</dbReference>
<dbReference type="FunFam" id="3.40.50.300:FF:000050">
    <property type="entry name" value="DNA repair protein RadA"/>
    <property type="match status" value="1"/>
</dbReference>
<evidence type="ECO:0000256" key="8">
    <source>
        <dbReference type="ARBA" id="ARBA00023016"/>
    </source>
</evidence>
<evidence type="ECO:0000256" key="11">
    <source>
        <dbReference type="HAMAP-Rule" id="MF_01498"/>
    </source>
</evidence>
<keyword evidence="8 11" id="KW-0346">Stress response</keyword>
<evidence type="ECO:0000256" key="1">
    <source>
        <dbReference type="ARBA" id="ARBA00022723"/>
    </source>
</evidence>
<dbReference type="Gene3D" id="3.30.230.10">
    <property type="match status" value="1"/>
</dbReference>
<dbReference type="STRING" id="1121022.GCA_000376105_00339"/>
<evidence type="ECO:0000256" key="13">
    <source>
        <dbReference type="RuleBase" id="RU003555"/>
    </source>
</evidence>
<keyword evidence="9 11" id="KW-0238">DNA-binding</keyword>
<keyword evidence="7 11" id="KW-0067">ATP-binding</keyword>
<dbReference type="InterPro" id="IPR027417">
    <property type="entry name" value="P-loop_NTPase"/>
</dbReference>
<dbReference type="InterPro" id="IPR003593">
    <property type="entry name" value="AAA+_ATPase"/>
</dbReference>
<keyword evidence="3 11" id="KW-0227">DNA damage</keyword>
<dbReference type="PRINTS" id="PR01874">
    <property type="entry name" value="DNAREPAIRADA"/>
</dbReference>
<evidence type="ECO:0000256" key="12">
    <source>
        <dbReference type="NCBIfam" id="TIGR00416"/>
    </source>
</evidence>
<comment type="function">
    <text evidence="13">DNA-dependent ATPase involved in processing of recombination intermediates, plays a role in repairing DNA breaks. Stimulates the branch migration of RecA-mediated strand transfer reactions, allowing the 3' invading strand to extend heteroduplex DNA faster. Binds ssDNA in the presence of ADP but not other nucleotides, has ATPase activity that is stimulated by ssDNA and various branched DNA structures, but inhibited by SSB. Does not have RecA's homology-searching function.</text>
</comment>
<keyword evidence="2 11" id="KW-0547">Nucleotide-binding</keyword>
<keyword evidence="1 11" id="KW-0479">Metal-binding</keyword>
<dbReference type="NCBIfam" id="TIGR00416">
    <property type="entry name" value="sms"/>
    <property type="match status" value="1"/>
</dbReference>
<feature type="region of interest" description="Lon-protease-like" evidence="11">
    <location>
        <begin position="355"/>
        <end position="457"/>
    </location>
</feature>
<dbReference type="PATRIC" id="fig|1121022.4.peg.481"/>
<dbReference type="Proteomes" id="UP000017837">
    <property type="component" value="Unassembled WGS sequence"/>
</dbReference>
<dbReference type="InterPro" id="IPR020568">
    <property type="entry name" value="Ribosomal_Su5_D2-typ_SF"/>
</dbReference>
<dbReference type="GO" id="GO:0000725">
    <property type="term" value="P:recombinational repair"/>
    <property type="evidence" value="ECO:0007669"/>
    <property type="project" value="UniProtKB-UniRule"/>
</dbReference>
<dbReference type="OrthoDB" id="9803906at2"/>
<dbReference type="GO" id="GO:0005829">
    <property type="term" value="C:cytosol"/>
    <property type="evidence" value="ECO:0007669"/>
    <property type="project" value="TreeGrafter"/>
</dbReference>
<dbReference type="AlphaFoldDB" id="V4Q3V8"/>
<dbReference type="Pfam" id="PF18073">
    <property type="entry name" value="Zn_ribbon_LapB"/>
    <property type="match status" value="1"/>
</dbReference>
<dbReference type="Pfam" id="PF13481">
    <property type="entry name" value="AAA_25"/>
    <property type="match status" value="1"/>
</dbReference>
<dbReference type="PROSITE" id="PS50162">
    <property type="entry name" value="RECA_2"/>
    <property type="match status" value="1"/>
</dbReference>
<dbReference type="EMBL" id="AWGB01000004">
    <property type="protein sequence ID" value="ESQ94384.1"/>
    <property type="molecule type" value="Genomic_DNA"/>
</dbReference>
<dbReference type="GO" id="GO:0140664">
    <property type="term" value="F:ATP-dependent DNA damage sensor activity"/>
    <property type="evidence" value="ECO:0007669"/>
    <property type="project" value="InterPro"/>
</dbReference>
<gene>
    <name evidence="11" type="primary">radA</name>
    <name evidence="15" type="ORF">ABENE_02440</name>
</gene>
<name>V4Q3V8_9CAUL</name>